<proteinExistence type="predicted"/>
<protein>
    <recommendedName>
        <fullName evidence="2">T6SS Phospholipase effector Tle1-like catalytic domain-containing protein</fullName>
    </recommendedName>
</protein>
<name>A0ABR3AH14_9AGAR</name>
<accession>A0ABR3AH14</accession>
<comment type="caution">
    <text evidence="3">The sequence shown here is derived from an EMBL/GenBank/DDBJ whole genome shotgun (WGS) entry which is preliminary data.</text>
</comment>
<evidence type="ECO:0000313" key="4">
    <source>
        <dbReference type="Proteomes" id="UP001437256"/>
    </source>
</evidence>
<gene>
    <name evidence="3" type="ORF">AAF712_000799</name>
</gene>
<feature type="coiled-coil region" evidence="1">
    <location>
        <begin position="107"/>
        <end position="134"/>
    </location>
</feature>
<keyword evidence="1" id="KW-0175">Coiled coil</keyword>
<feature type="domain" description="T6SS Phospholipase effector Tle1-like catalytic" evidence="2">
    <location>
        <begin position="11"/>
        <end position="249"/>
    </location>
</feature>
<keyword evidence="4" id="KW-1185">Reference proteome</keyword>
<sequence length="261" mass="29363">MNQEDVRTSPPTPQIVFYQSGIGTEKNFYSEYVDGTTGGTLADKVEEAYAFIAHNYFPGDEIYLFGFSRGAYTVRMVAMLIGEIGVLDRKSMDHFGKLYVAYQLLGKADDEKERAEAQAEIERYKDKISDSLHRSLIDEQPFSVKCLGVFDTVGSLGLPEELTIGPNRVKTLFGFPDRILGEHIERAYQALALNEPRKNFDCSRMEQTDKGRSKNQILSQCWFTGSHSDIGGGYYNHDLADITLTWMMATSAKPLGRVPRI</sequence>
<dbReference type="InterPro" id="IPR018712">
    <property type="entry name" value="Tle1-like_cat"/>
</dbReference>
<dbReference type="PANTHER" id="PTHR33840:SF1">
    <property type="entry name" value="TLE1 PHOSPHOLIPASE DOMAIN-CONTAINING PROTEIN"/>
    <property type="match status" value="1"/>
</dbReference>
<dbReference type="Pfam" id="PF09994">
    <property type="entry name" value="T6SS_Tle1-like_cat"/>
    <property type="match status" value="1"/>
</dbReference>
<dbReference type="PANTHER" id="PTHR33840">
    <property type="match status" value="1"/>
</dbReference>
<reference evidence="3 4" key="1">
    <citation type="submission" date="2024-05" db="EMBL/GenBank/DDBJ databases">
        <title>A draft genome resource for the thread blight pathogen Marasmius tenuissimus strain MS-2.</title>
        <authorList>
            <person name="Yulfo-Soto G.E."/>
            <person name="Baruah I.K."/>
            <person name="Amoako-Attah I."/>
            <person name="Bukari Y."/>
            <person name="Meinhardt L.W."/>
            <person name="Bailey B.A."/>
            <person name="Cohen S.P."/>
        </authorList>
    </citation>
    <scope>NUCLEOTIDE SEQUENCE [LARGE SCALE GENOMIC DNA]</scope>
    <source>
        <strain evidence="3 4">MS-2</strain>
    </source>
</reference>
<organism evidence="3 4">
    <name type="scientific">Marasmius tenuissimus</name>
    <dbReference type="NCBI Taxonomy" id="585030"/>
    <lineage>
        <taxon>Eukaryota</taxon>
        <taxon>Fungi</taxon>
        <taxon>Dikarya</taxon>
        <taxon>Basidiomycota</taxon>
        <taxon>Agaricomycotina</taxon>
        <taxon>Agaricomycetes</taxon>
        <taxon>Agaricomycetidae</taxon>
        <taxon>Agaricales</taxon>
        <taxon>Marasmiineae</taxon>
        <taxon>Marasmiaceae</taxon>
        <taxon>Marasmius</taxon>
    </lineage>
</organism>
<dbReference type="EMBL" id="JBBXMP010000002">
    <property type="protein sequence ID" value="KAL0071877.1"/>
    <property type="molecule type" value="Genomic_DNA"/>
</dbReference>
<dbReference type="Proteomes" id="UP001437256">
    <property type="component" value="Unassembled WGS sequence"/>
</dbReference>
<evidence type="ECO:0000259" key="2">
    <source>
        <dbReference type="Pfam" id="PF09994"/>
    </source>
</evidence>
<evidence type="ECO:0000313" key="3">
    <source>
        <dbReference type="EMBL" id="KAL0071877.1"/>
    </source>
</evidence>
<dbReference type="SUPFAM" id="SSF53474">
    <property type="entry name" value="alpha/beta-Hydrolases"/>
    <property type="match status" value="1"/>
</dbReference>
<evidence type="ECO:0000256" key="1">
    <source>
        <dbReference type="SAM" id="Coils"/>
    </source>
</evidence>
<dbReference type="InterPro" id="IPR029058">
    <property type="entry name" value="AB_hydrolase_fold"/>
</dbReference>